<evidence type="ECO:0000313" key="1">
    <source>
        <dbReference type="EMBL" id="KAF5741283.1"/>
    </source>
</evidence>
<name>A0A7J7D4N6_TRIWF</name>
<keyword evidence="2" id="KW-1185">Reference proteome</keyword>
<dbReference type="EMBL" id="JAAARO010000010">
    <property type="protein sequence ID" value="KAF5741283.1"/>
    <property type="molecule type" value="Genomic_DNA"/>
</dbReference>
<evidence type="ECO:0000313" key="2">
    <source>
        <dbReference type="Proteomes" id="UP000593562"/>
    </source>
</evidence>
<sequence>MINMILMVCLQKTFLQSTREGSEQGWRKRVSRARFQCRAVTGIANKGSMASRVQKMQIQTHQSLESSVVQIQRITSSSSCLASSQFLVYNRLHYGANDGKFSYH</sequence>
<organism evidence="1 2">
    <name type="scientific">Tripterygium wilfordii</name>
    <name type="common">Thunder God vine</name>
    <dbReference type="NCBI Taxonomy" id="458696"/>
    <lineage>
        <taxon>Eukaryota</taxon>
        <taxon>Viridiplantae</taxon>
        <taxon>Streptophyta</taxon>
        <taxon>Embryophyta</taxon>
        <taxon>Tracheophyta</taxon>
        <taxon>Spermatophyta</taxon>
        <taxon>Magnoliopsida</taxon>
        <taxon>eudicotyledons</taxon>
        <taxon>Gunneridae</taxon>
        <taxon>Pentapetalae</taxon>
        <taxon>rosids</taxon>
        <taxon>fabids</taxon>
        <taxon>Celastrales</taxon>
        <taxon>Celastraceae</taxon>
        <taxon>Tripterygium</taxon>
    </lineage>
</organism>
<dbReference type="AlphaFoldDB" id="A0A7J7D4N6"/>
<accession>A0A7J7D4N6</accession>
<gene>
    <name evidence="1" type="ORF">HS088_TW10G00279</name>
</gene>
<reference evidence="1 2" key="1">
    <citation type="journal article" date="2020" name="Nat. Commun.">
        <title>Genome of Tripterygium wilfordii and identification of cytochrome P450 involved in triptolide biosynthesis.</title>
        <authorList>
            <person name="Tu L."/>
            <person name="Su P."/>
            <person name="Zhang Z."/>
            <person name="Gao L."/>
            <person name="Wang J."/>
            <person name="Hu T."/>
            <person name="Zhou J."/>
            <person name="Zhang Y."/>
            <person name="Zhao Y."/>
            <person name="Liu Y."/>
            <person name="Song Y."/>
            <person name="Tong Y."/>
            <person name="Lu Y."/>
            <person name="Yang J."/>
            <person name="Xu C."/>
            <person name="Jia M."/>
            <person name="Peters R.J."/>
            <person name="Huang L."/>
            <person name="Gao W."/>
        </authorList>
    </citation>
    <scope>NUCLEOTIDE SEQUENCE [LARGE SCALE GENOMIC DNA]</scope>
    <source>
        <strain evidence="2">cv. XIE 37</strain>
        <tissue evidence="1">Leaf</tissue>
    </source>
</reference>
<protein>
    <submittedName>
        <fullName evidence="1">Uncharacterized protein</fullName>
    </submittedName>
</protein>
<comment type="caution">
    <text evidence="1">The sequence shown here is derived from an EMBL/GenBank/DDBJ whole genome shotgun (WGS) entry which is preliminary data.</text>
</comment>
<proteinExistence type="predicted"/>
<dbReference type="Proteomes" id="UP000593562">
    <property type="component" value="Unassembled WGS sequence"/>
</dbReference>
<dbReference type="InParanoid" id="A0A7J7D4N6"/>